<feature type="non-terminal residue" evidence="2">
    <location>
        <position position="57"/>
    </location>
</feature>
<evidence type="ECO:0000313" key="2">
    <source>
        <dbReference type="EMBL" id="KIL63962.1"/>
    </source>
</evidence>
<dbReference type="InParanoid" id="A0A0C2WQL5"/>
<name>A0A0C2WQL5_AMAMK</name>
<sequence length="57" mass="6361">MEISFEPDICQLYLQLSGDYGDETKEVLTGKHGGRFVKKPPDTSSLNPDSIRIAFES</sequence>
<feature type="region of interest" description="Disordered" evidence="1">
    <location>
        <begin position="32"/>
        <end position="57"/>
    </location>
</feature>
<dbReference type="HOGENOM" id="CLU_3001856_0_0_1"/>
<protein>
    <submittedName>
        <fullName evidence="2">Uncharacterized protein</fullName>
    </submittedName>
</protein>
<dbReference type="Proteomes" id="UP000054549">
    <property type="component" value="Unassembled WGS sequence"/>
</dbReference>
<gene>
    <name evidence="2" type="ORF">M378DRAFT_163936</name>
</gene>
<dbReference type="EMBL" id="KN818254">
    <property type="protein sequence ID" value="KIL63962.1"/>
    <property type="molecule type" value="Genomic_DNA"/>
</dbReference>
<keyword evidence="3" id="KW-1185">Reference proteome</keyword>
<proteinExistence type="predicted"/>
<dbReference type="AlphaFoldDB" id="A0A0C2WQL5"/>
<evidence type="ECO:0000313" key="3">
    <source>
        <dbReference type="Proteomes" id="UP000054549"/>
    </source>
</evidence>
<organism evidence="2 3">
    <name type="scientific">Amanita muscaria (strain Koide BX008)</name>
    <dbReference type="NCBI Taxonomy" id="946122"/>
    <lineage>
        <taxon>Eukaryota</taxon>
        <taxon>Fungi</taxon>
        <taxon>Dikarya</taxon>
        <taxon>Basidiomycota</taxon>
        <taxon>Agaricomycotina</taxon>
        <taxon>Agaricomycetes</taxon>
        <taxon>Agaricomycetidae</taxon>
        <taxon>Agaricales</taxon>
        <taxon>Pluteineae</taxon>
        <taxon>Amanitaceae</taxon>
        <taxon>Amanita</taxon>
    </lineage>
</organism>
<accession>A0A0C2WQL5</accession>
<reference evidence="2 3" key="1">
    <citation type="submission" date="2014-04" db="EMBL/GenBank/DDBJ databases">
        <title>Evolutionary Origins and Diversification of the Mycorrhizal Mutualists.</title>
        <authorList>
            <consortium name="DOE Joint Genome Institute"/>
            <consortium name="Mycorrhizal Genomics Consortium"/>
            <person name="Kohler A."/>
            <person name="Kuo A."/>
            <person name="Nagy L.G."/>
            <person name="Floudas D."/>
            <person name="Copeland A."/>
            <person name="Barry K.W."/>
            <person name="Cichocki N."/>
            <person name="Veneault-Fourrey C."/>
            <person name="LaButti K."/>
            <person name="Lindquist E.A."/>
            <person name="Lipzen A."/>
            <person name="Lundell T."/>
            <person name="Morin E."/>
            <person name="Murat C."/>
            <person name="Riley R."/>
            <person name="Ohm R."/>
            <person name="Sun H."/>
            <person name="Tunlid A."/>
            <person name="Henrissat B."/>
            <person name="Grigoriev I.V."/>
            <person name="Hibbett D.S."/>
            <person name="Martin F."/>
        </authorList>
    </citation>
    <scope>NUCLEOTIDE SEQUENCE [LARGE SCALE GENOMIC DNA]</scope>
    <source>
        <strain evidence="2 3">Koide BX008</strain>
    </source>
</reference>
<evidence type="ECO:0000256" key="1">
    <source>
        <dbReference type="SAM" id="MobiDB-lite"/>
    </source>
</evidence>